<evidence type="ECO:0000313" key="1">
    <source>
        <dbReference type="EMBL" id="MDC8010990.1"/>
    </source>
</evidence>
<evidence type="ECO:0000313" key="2">
    <source>
        <dbReference type="Proteomes" id="UP001139971"/>
    </source>
</evidence>
<gene>
    <name evidence="1" type="ORF">OD750_000350</name>
</gene>
<dbReference type="EMBL" id="JAOVZO020000001">
    <property type="protein sequence ID" value="MDC8010990.1"/>
    <property type="molecule type" value="Genomic_DNA"/>
</dbReference>
<protein>
    <submittedName>
        <fullName evidence="1">Uncharacterized protein</fullName>
    </submittedName>
</protein>
<accession>A0A9X3YH13</accession>
<name>A0A9X3YH13_9GAMM</name>
<comment type="caution">
    <text evidence="1">The sequence shown here is derived from an EMBL/GenBank/DDBJ whole genome shotgun (WGS) entry which is preliminary data.</text>
</comment>
<reference evidence="1" key="1">
    <citation type="submission" date="2023-02" db="EMBL/GenBank/DDBJ databases">
        <title>Tahibacter soli sp. nov. isolated from soil.</title>
        <authorList>
            <person name="Baek J.H."/>
            <person name="Lee J.K."/>
            <person name="Choi D.G."/>
            <person name="Jeon C.O."/>
        </authorList>
    </citation>
    <scope>NUCLEOTIDE SEQUENCE</scope>
    <source>
        <strain evidence="1">BL</strain>
    </source>
</reference>
<dbReference type="RefSeq" id="WP_263544410.1">
    <property type="nucleotide sequence ID" value="NZ_JAOVZO020000001.1"/>
</dbReference>
<organism evidence="1 2">
    <name type="scientific">Tahibacter soli</name>
    <dbReference type="NCBI Taxonomy" id="2983605"/>
    <lineage>
        <taxon>Bacteria</taxon>
        <taxon>Pseudomonadati</taxon>
        <taxon>Pseudomonadota</taxon>
        <taxon>Gammaproteobacteria</taxon>
        <taxon>Lysobacterales</taxon>
        <taxon>Rhodanobacteraceae</taxon>
        <taxon>Tahibacter</taxon>
    </lineage>
</organism>
<keyword evidence="2" id="KW-1185">Reference proteome</keyword>
<sequence length="160" mass="17320">MPQNLISLAWTDAELAEVDQALTTLETRLEGLASLSNAQVRALNKMGDKSEAFVRQTVNVLAMNPQVLPPSFSLAETQGDLRALDQLRPRLARLRRLTDRADDTTIALGSDLMAASLEGYALLKVSGRNQGLDSLRQDLAARFRKTGAASTPAEEETPSA</sequence>
<proteinExistence type="predicted"/>
<dbReference type="AlphaFoldDB" id="A0A9X3YH13"/>
<dbReference type="Proteomes" id="UP001139971">
    <property type="component" value="Unassembled WGS sequence"/>
</dbReference>